<name>A0ABT3TXV2_9ACTN</name>
<dbReference type="Proteomes" id="UP001163064">
    <property type="component" value="Unassembled WGS sequence"/>
</dbReference>
<organism evidence="1 2">
    <name type="scientific">Streptomyces beihaiensis</name>
    <dbReference type="NCBI Taxonomy" id="2984495"/>
    <lineage>
        <taxon>Bacteria</taxon>
        <taxon>Bacillati</taxon>
        <taxon>Actinomycetota</taxon>
        <taxon>Actinomycetes</taxon>
        <taxon>Kitasatosporales</taxon>
        <taxon>Streptomycetaceae</taxon>
        <taxon>Streptomyces</taxon>
    </lineage>
</organism>
<evidence type="ECO:0000313" key="1">
    <source>
        <dbReference type="EMBL" id="MCX3061879.1"/>
    </source>
</evidence>
<sequence>MVTGTSDSPQRPTDAYARLAHLLHTPTRDPEVLLARVYKELLARESRAYAAGWSDALTEVRRARLGRSRG</sequence>
<accession>A0ABT3TXV2</accession>
<evidence type="ECO:0000313" key="2">
    <source>
        <dbReference type="Proteomes" id="UP001163064"/>
    </source>
</evidence>
<reference evidence="1" key="1">
    <citation type="submission" date="2022-10" db="EMBL/GenBank/DDBJ databases">
        <title>Streptomyces beihaiensis sp. nov., a chitin degrading actinobacterium, isolated from shrimp pond soil.</title>
        <authorList>
            <person name="Xie J."/>
            <person name="Shen N."/>
        </authorList>
    </citation>
    <scope>NUCLEOTIDE SEQUENCE</scope>
    <source>
        <strain evidence="1">GXMU-J5</strain>
    </source>
</reference>
<proteinExistence type="predicted"/>
<dbReference type="RefSeq" id="WP_266601585.1">
    <property type="nucleotide sequence ID" value="NZ_JAPHNL010000248.1"/>
</dbReference>
<dbReference type="EMBL" id="JAPHNL010000248">
    <property type="protein sequence ID" value="MCX3061879.1"/>
    <property type="molecule type" value="Genomic_DNA"/>
</dbReference>
<gene>
    <name evidence="1" type="ORF">OFY01_19350</name>
</gene>
<keyword evidence="2" id="KW-1185">Reference proteome</keyword>
<comment type="caution">
    <text evidence="1">The sequence shown here is derived from an EMBL/GenBank/DDBJ whole genome shotgun (WGS) entry which is preliminary data.</text>
</comment>
<protein>
    <submittedName>
        <fullName evidence="1">Uncharacterized protein</fullName>
    </submittedName>
</protein>